<feature type="region of interest" description="Disordered" evidence="1">
    <location>
        <begin position="1"/>
        <end position="46"/>
    </location>
</feature>
<accession>A0A1Y2EYX8</accession>
<dbReference type="EMBL" id="MCFI01000022">
    <property type="protein sequence ID" value="ORY76697.1"/>
    <property type="molecule type" value="Genomic_DNA"/>
</dbReference>
<evidence type="ECO:0000313" key="2">
    <source>
        <dbReference type="EMBL" id="ORY76697.1"/>
    </source>
</evidence>
<dbReference type="GeneID" id="63782786"/>
<name>A0A1Y2EYX8_PROLT</name>
<evidence type="ECO:0000313" key="3">
    <source>
        <dbReference type="Proteomes" id="UP000193685"/>
    </source>
</evidence>
<dbReference type="Proteomes" id="UP000193685">
    <property type="component" value="Unassembled WGS sequence"/>
</dbReference>
<comment type="caution">
    <text evidence="2">The sequence shown here is derived from an EMBL/GenBank/DDBJ whole genome shotgun (WGS) entry which is preliminary data.</text>
</comment>
<proteinExistence type="predicted"/>
<sequence length="401" mass="45377">MSTSSETTSAGSSVASPPASVYLRSTSSETNSLESSGATLPAKPIKRRRRYKQSAWRCEKCRLAHRRCIHDRPDAPPLPSVQQPSEEGKTIQVAILPKQEDLSATRIQDPSTLSCCPIIATNREMTELATSLFSVPPMDAKFWRSNTPDLLDNSPGFRFAITGFYLLHRGLQEDKRTALEYIQAAIVRLRSRFESEVNAQGFVLCLTFFLAMSSFAMQEPVERFALHSKGARSIVMGYFKQLTLPPFLAGLLREENIRPVITQEAYNKHKPEMEPFERLFPTVNFCKDWYDGNIVDLVSIMFDAASLMDSATLQTLTASVVYNIIHRLHRHQAVQHEFDLQQSLLAQLTEESIYVICMHHAYRDRRIPVTLVDGLRTKVRLAERTIGQVPFVLRVLQAVEC</sequence>
<feature type="compositionally biased region" description="Low complexity" evidence="1">
    <location>
        <begin position="1"/>
        <end position="36"/>
    </location>
</feature>
<protein>
    <submittedName>
        <fullName evidence="2">Uncharacterized protein</fullName>
    </submittedName>
</protein>
<dbReference type="RefSeq" id="XP_040722777.1">
    <property type="nucleotide sequence ID" value="XM_040866187.1"/>
</dbReference>
<gene>
    <name evidence="2" type="ORF">BCR37DRAFT_162815</name>
</gene>
<organism evidence="2 3">
    <name type="scientific">Protomyces lactucae-debilis</name>
    <dbReference type="NCBI Taxonomy" id="2754530"/>
    <lineage>
        <taxon>Eukaryota</taxon>
        <taxon>Fungi</taxon>
        <taxon>Dikarya</taxon>
        <taxon>Ascomycota</taxon>
        <taxon>Taphrinomycotina</taxon>
        <taxon>Taphrinomycetes</taxon>
        <taxon>Taphrinales</taxon>
        <taxon>Protomycetaceae</taxon>
        <taxon>Protomyces</taxon>
    </lineage>
</organism>
<dbReference type="AlphaFoldDB" id="A0A1Y2EYX8"/>
<reference evidence="2 3" key="1">
    <citation type="submission" date="2016-07" db="EMBL/GenBank/DDBJ databases">
        <title>Pervasive Adenine N6-methylation of Active Genes in Fungi.</title>
        <authorList>
            <consortium name="DOE Joint Genome Institute"/>
            <person name="Mondo S.J."/>
            <person name="Dannebaum R.O."/>
            <person name="Kuo R.C."/>
            <person name="Labutti K."/>
            <person name="Haridas S."/>
            <person name="Kuo A."/>
            <person name="Salamov A."/>
            <person name="Ahrendt S.R."/>
            <person name="Lipzen A."/>
            <person name="Sullivan W."/>
            <person name="Andreopoulos W.B."/>
            <person name="Clum A."/>
            <person name="Lindquist E."/>
            <person name="Daum C."/>
            <person name="Ramamoorthy G.K."/>
            <person name="Gryganskyi A."/>
            <person name="Culley D."/>
            <person name="Magnuson J.K."/>
            <person name="James T.Y."/>
            <person name="O'Malley M.A."/>
            <person name="Stajich J.E."/>
            <person name="Spatafora J.W."/>
            <person name="Visel A."/>
            <person name="Grigoriev I.V."/>
        </authorList>
    </citation>
    <scope>NUCLEOTIDE SEQUENCE [LARGE SCALE GENOMIC DNA]</scope>
    <source>
        <strain evidence="2 3">12-1054</strain>
    </source>
</reference>
<keyword evidence="3" id="KW-1185">Reference proteome</keyword>
<evidence type="ECO:0000256" key="1">
    <source>
        <dbReference type="SAM" id="MobiDB-lite"/>
    </source>
</evidence>